<evidence type="ECO:0000256" key="3">
    <source>
        <dbReference type="ARBA" id="ARBA00022840"/>
    </source>
</evidence>
<name>A0A494RFR3_9CAUL</name>
<organism evidence="5 6">
    <name type="scientific">Brevundimonas naejangsanensis</name>
    <dbReference type="NCBI Taxonomy" id="588932"/>
    <lineage>
        <taxon>Bacteria</taxon>
        <taxon>Pseudomonadati</taxon>
        <taxon>Pseudomonadota</taxon>
        <taxon>Alphaproteobacteria</taxon>
        <taxon>Caulobacterales</taxon>
        <taxon>Caulobacteraceae</taxon>
        <taxon>Brevundimonas</taxon>
    </lineage>
</organism>
<dbReference type="Gene3D" id="3.40.50.300">
    <property type="entry name" value="P-loop containing nucleotide triphosphate hydrolases"/>
    <property type="match status" value="1"/>
</dbReference>
<protein>
    <submittedName>
        <fullName evidence="5">Type II/IV secretion system protein</fullName>
    </submittedName>
</protein>
<evidence type="ECO:0000259" key="4">
    <source>
        <dbReference type="PROSITE" id="PS00662"/>
    </source>
</evidence>
<dbReference type="OrthoDB" id="9804785at2"/>
<feature type="domain" description="Bacterial type II secretion system protein E" evidence="4">
    <location>
        <begin position="381"/>
        <end position="395"/>
    </location>
</feature>
<dbReference type="EMBL" id="CP032707">
    <property type="protein sequence ID" value="AYG93963.1"/>
    <property type="molecule type" value="Genomic_DNA"/>
</dbReference>
<dbReference type="GO" id="GO:0016887">
    <property type="term" value="F:ATP hydrolysis activity"/>
    <property type="evidence" value="ECO:0007669"/>
    <property type="project" value="TreeGrafter"/>
</dbReference>
<dbReference type="Pfam" id="PF00437">
    <property type="entry name" value="T2SSE"/>
    <property type="match status" value="1"/>
</dbReference>
<dbReference type="InterPro" id="IPR003593">
    <property type="entry name" value="AAA+_ATPase"/>
</dbReference>
<evidence type="ECO:0000256" key="1">
    <source>
        <dbReference type="ARBA" id="ARBA00006611"/>
    </source>
</evidence>
<dbReference type="PANTHER" id="PTHR30258">
    <property type="entry name" value="TYPE II SECRETION SYSTEM PROTEIN GSPE-RELATED"/>
    <property type="match status" value="1"/>
</dbReference>
<dbReference type="PANTHER" id="PTHR30258:SF2">
    <property type="entry name" value="COMG OPERON PROTEIN 1"/>
    <property type="match status" value="1"/>
</dbReference>
<dbReference type="GO" id="GO:0005886">
    <property type="term" value="C:plasma membrane"/>
    <property type="evidence" value="ECO:0007669"/>
    <property type="project" value="TreeGrafter"/>
</dbReference>
<dbReference type="Gene3D" id="3.30.450.90">
    <property type="match status" value="1"/>
</dbReference>
<evidence type="ECO:0000313" key="6">
    <source>
        <dbReference type="Proteomes" id="UP000276984"/>
    </source>
</evidence>
<dbReference type="InterPro" id="IPR027417">
    <property type="entry name" value="P-loop_NTPase"/>
</dbReference>
<dbReference type="RefSeq" id="WP_121481123.1">
    <property type="nucleotide sequence ID" value="NZ_CP032707.1"/>
</dbReference>
<evidence type="ECO:0000256" key="2">
    <source>
        <dbReference type="ARBA" id="ARBA00022741"/>
    </source>
</evidence>
<evidence type="ECO:0000313" key="5">
    <source>
        <dbReference type="EMBL" id="AYG93963.1"/>
    </source>
</evidence>
<dbReference type="PROSITE" id="PS00662">
    <property type="entry name" value="T2SP_E"/>
    <property type="match status" value="1"/>
</dbReference>
<dbReference type="AlphaFoldDB" id="A0A494RFR3"/>
<dbReference type="Proteomes" id="UP000276984">
    <property type="component" value="Chromosome"/>
</dbReference>
<accession>A0A494RFR3</accession>
<comment type="similarity">
    <text evidence="1">Belongs to the GSP E family.</text>
</comment>
<reference evidence="5 6" key="1">
    <citation type="submission" date="2018-10" db="EMBL/GenBank/DDBJ databases">
        <title>Complete genome sequence of Brevundimonas naejangsanensis BRV3.</title>
        <authorList>
            <person name="Berrios L."/>
            <person name="Ely B."/>
        </authorList>
    </citation>
    <scope>NUCLEOTIDE SEQUENCE [LARGE SCALE GENOMIC DNA]</scope>
    <source>
        <strain evidence="5 6">BRV3</strain>
    </source>
</reference>
<keyword evidence="2" id="KW-0547">Nucleotide-binding</keyword>
<dbReference type="GO" id="GO:0005524">
    <property type="term" value="F:ATP binding"/>
    <property type="evidence" value="ECO:0007669"/>
    <property type="project" value="UniProtKB-KW"/>
</dbReference>
<proteinExistence type="inferred from homology"/>
<dbReference type="InterPro" id="IPR001482">
    <property type="entry name" value="T2SS/T4SS_dom"/>
</dbReference>
<keyword evidence="3" id="KW-0067">ATP-binding</keyword>
<dbReference type="SMART" id="SM00382">
    <property type="entry name" value="AAA"/>
    <property type="match status" value="1"/>
</dbReference>
<dbReference type="SUPFAM" id="SSF52540">
    <property type="entry name" value="P-loop containing nucleoside triphosphate hydrolases"/>
    <property type="match status" value="1"/>
</dbReference>
<dbReference type="InterPro" id="IPR037257">
    <property type="entry name" value="T2SS_E_N_sf"/>
</dbReference>
<keyword evidence="6" id="KW-1185">Reference proteome</keyword>
<dbReference type="SUPFAM" id="SSF160246">
    <property type="entry name" value="EspE N-terminal domain-like"/>
    <property type="match status" value="1"/>
</dbReference>
<sequence length="564" mass="60616">MDILRDELETPPLPHARGALGDAVGLTSSALERGAKASRGSGQPLAVALSLLGLATEDRIADACAELYSAPRWPADQAIEPMELPGLSVRFLQDRYAVAMADGEDWSLGLVDPGDDVTVEALRFALGQDVRLRTLTLSAWRQAQGGGLAETKERADTGGNAAATWLDDAERLKDVARDAPVVRLSDQILERAFLLNASDVHIEQKADHTRVRFRIDGALQDQEQLNVDLGPAIIARIKVLSDLDVAERRAPQDGRTTISVRGVPVDVRISTTPTVFGESLVVRLLTRRDVDFSLERLGLRPSVANGVKTLLGRSHGLLLVTGPTGSGKTTTLYAALRELASSRSKILTIEDPVEYVFEDILQSQVNEAAGFTFSTALRSFLRHDPDVILVGEIRDTETARLAVQASLTGHLVLATVHTNDAATTPSRLIDMGVERYLLGDALIGVLAQRLAARLCPNCKTQSPLSADELTELSEVGLPAPTGAPWRAKGCPSCGGTGRKGRRAVSELMICDAEISERIGGGASAAEVRALARSRPTYTSLRADALEQSVDGWLDWGDAWRVAER</sequence>
<dbReference type="CDD" id="cd01129">
    <property type="entry name" value="PulE-GspE-like"/>
    <property type="match status" value="1"/>
</dbReference>
<gene>
    <name evidence="5" type="ORF">D8I30_01235</name>
</gene>